<accession>A0A8S3HCJ2</accession>
<comment type="caution">
    <text evidence="1">The sequence shown here is derived from an EMBL/GenBank/DDBJ whole genome shotgun (WGS) entry which is preliminary data.</text>
</comment>
<sequence>LKQTDAPIPKLNVQTISPSSIRAQWYLDRALPTNVFVALFELHIRGQNFPDHMRSDEKIEKDGYIEHAWYVVSAPLEIQGISEEQDYIIFVRALFHAYESNDLNYVSTTSTEVITQNYHGFIELLTRPLLKVASIGLQLATLSWVLDSSVDQTLVKGYRIFLNSKPTEILLPNQHEYELRNLKPGIYFIKC</sequence>
<dbReference type="SUPFAM" id="SSF49265">
    <property type="entry name" value="Fibronectin type III"/>
    <property type="match status" value="1"/>
</dbReference>
<organism evidence="1 2">
    <name type="scientific">Rotaria magnacalcarata</name>
    <dbReference type="NCBI Taxonomy" id="392030"/>
    <lineage>
        <taxon>Eukaryota</taxon>
        <taxon>Metazoa</taxon>
        <taxon>Spiralia</taxon>
        <taxon>Gnathifera</taxon>
        <taxon>Rotifera</taxon>
        <taxon>Eurotatoria</taxon>
        <taxon>Bdelloidea</taxon>
        <taxon>Philodinida</taxon>
        <taxon>Philodinidae</taxon>
        <taxon>Rotaria</taxon>
    </lineage>
</organism>
<dbReference type="InterPro" id="IPR036116">
    <property type="entry name" value="FN3_sf"/>
</dbReference>
<evidence type="ECO:0000313" key="2">
    <source>
        <dbReference type="Proteomes" id="UP000681720"/>
    </source>
</evidence>
<evidence type="ECO:0008006" key="3">
    <source>
        <dbReference type="Google" id="ProtNLM"/>
    </source>
</evidence>
<proteinExistence type="predicted"/>
<gene>
    <name evidence="1" type="ORF">GIL414_LOCUS69136</name>
</gene>
<feature type="non-terminal residue" evidence="1">
    <location>
        <position position="1"/>
    </location>
</feature>
<dbReference type="AlphaFoldDB" id="A0A8S3HCJ2"/>
<protein>
    <recommendedName>
        <fullName evidence="3">Fibronectin type-III domain-containing protein</fullName>
    </recommendedName>
</protein>
<name>A0A8S3HCJ2_9BILA</name>
<reference evidence="1" key="1">
    <citation type="submission" date="2021-02" db="EMBL/GenBank/DDBJ databases">
        <authorList>
            <person name="Nowell W R."/>
        </authorList>
    </citation>
    <scope>NUCLEOTIDE SEQUENCE</scope>
</reference>
<evidence type="ECO:0000313" key="1">
    <source>
        <dbReference type="EMBL" id="CAF5180513.1"/>
    </source>
</evidence>
<dbReference type="EMBL" id="CAJOBJ010329510">
    <property type="protein sequence ID" value="CAF5180513.1"/>
    <property type="molecule type" value="Genomic_DNA"/>
</dbReference>
<dbReference type="Proteomes" id="UP000681720">
    <property type="component" value="Unassembled WGS sequence"/>
</dbReference>